<proteinExistence type="predicted"/>
<dbReference type="AlphaFoldDB" id="A0A9D4NCT4"/>
<reference evidence="2" key="2">
    <citation type="submission" date="2020-11" db="EMBL/GenBank/DDBJ databases">
        <authorList>
            <person name="McCartney M.A."/>
            <person name="Auch B."/>
            <person name="Kono T."/>
            <person name="Mallez S."/>
            <person name="Becker A."/>
            <person name="Gohl D.M."/>
            <person name="Silverstein K.A.T."/>
            <person name="Koren S."/>
            <person name="Bechman K.B."/>
            <person name="Herman A."/>
            <person name="Abrahante J.E."/>
            <person name="Garbe J."/>
        </authorList>
    </citation>
    <scope>NUCLEOTIDE SEQUENCE</scope>
    <source>
        <strain evidence="2">Duluth1</strain>
        <tissue evidence="2">Whole animal</tissue>
    </source>
</reference>
<evidence type="ECO:0000256" key="1">
    <source>
        <dbReference type="SAM" id="MobiDB-lite"/>
    </source>
</evidence>
<feature type="region of interest" description="Disordered" evidence="1">
    <location>
        <begin position="1"/>
        <end position="41"/>
    </location>
</feature>
<comment type="caution">
    <text evidence="2">The sequence shown here is derived from an EMBL/GenBank/DDBJ whole genome shotgun (WGS) entry which is preliminary data.</text>
</comment>
<organism evidence="2 3">
    <name type="scientific">Dreissena polymorpha</name>
    <name type="common">Zebra mussel</name>
    <name type="synonym">Mytilus polymorpha</name>
    <dbReference type="NCBI Taxonomy" id="45954"/>
    <lineage>
        <taxon>Eukaryota</taxon>
        <taxon>Metazoa</taxon>
        <taxon>Spiralia</taxon>
        <taxon>Lophotrochozoa</taxon>
        <taxon>Mollusca</taxon>
        <taxon>Bivalvia</taxon>
        <taxon>Autobranchia</taxon>
        <taxon>Heteroconchia</taxon>
        <taxon>Euheterodonta</taxon>
        <taxon>Imparidentia</taxon>
        <taxon>Neoheterodontei</taxon>
        <taxon>Myida</taxon>
        <taxon>Dreissenoidea</taxon>
        <taxon>Dreissenidae</taxon>
        <taxon>Dreissena</taxon>
    </lineage>
</organism>
<dbReference type="Proteomes" id="UP000828390">
    <property type="component" value="Unassembled WGS sequence"/>
</dbReference>
<protein>
    <submittedName>
        <fullName evidence="2">Uncharacterized protein</fullName>
    </submittedName>
</protein>
<evidence type="ECO:0000313" key="2">
    <source>
        <dbReference type="EMBL" id="KAH3892251.1"/>
    </source>
</evidence>
<reference evidence="2" key="1">
    <citation type="journal article" date="2019" name="bioRxiv">
        <title>The Genome of the Zebra Mussel, Dreissena polymorpha: A Resource for Invasive Species Research.</title>
        <authorList>
            <person name="McCartney M.A."/>
            <person name="Auch B."/>
            <person name="Kono T."/>
            <person name="Mallez S."/>
            <person name="Zhang Y."/>
            <person name="Obille A."/>
            <person name="Becker A."/>
            <person name="Abrahante J.E."/>
            <person name="Garbe J."/>
            <person name="Badalamenti J.P."/>
            <person name="Herman A."/>
            <person name="Mangelson H."/>
            <person name="Liachko I."/>
            <person name="Sullivan S."/>
            <person name="Sone E.D."/>
            <person name="Koren S."/>
            <person name="Silverstein K.A.T."/>
            <person name="Beckman K.B."/>
            <person name="Gohl D.M."/>
        </authorList>
    </citation>
    <scope>NUCLEOTIDE SEQUENCE</scope>
    <source>
        <strain evidence="2">Duluth1</strain>
        <tissue evidence="2">Whole animal</tissue>
    </source>
</reference>
<sequence>MDLARTALTDRSTHPNLPTTEYLQRKANRHQQSQRPSEPSDLEFEVNKDYLNCEDHVIADLRVDRETHILFYTPRQLEILRSTKRCFMDGPLKYVFI</sequence>
<keyword evidence="3" id="KW-1185">Reference proteome</keyword>
<evidence type="ECO:0000313" key="3">
    <source>
        <dbReference type="Proteomes" id="UP000828390"/>
    </source>
</evidence>
<name>A0A9D4NCT4_DREPO</name>
<gene>
    <name evidence="2" type="ORF">DPMN_016366</name>
</gene>
<accession>A0A9D4NCT4</accession>
<dbReference type="EMBL" id="JAIWYP010000001">
    <property type="protein sequence ID" value="KAH3892251.1"/>
    <property type="molecule type" value="Genomic_DNA"/>
</dbReference>